<gene>
    <name evidence="1" type="ORF">CUN49_01755</name>
</gene>
<dbReference type="Gene3D" id="2.60.120.10">
    <property type="entry name" value="Jelly Rolls"/>
    <property type="match status" value="1"/>
</dbReference>
<evidence type="ECO:0008006" key="3">
    <source>
        <dbReference type="Google" id="ProtNLM"/>
    </source>
</evidence>
<evidence type="ECO:0000313" key="1">
    <source>
        <dbReference type="EMBL" id="PJF37169.1"/>
    </source>
</evidence>
<dbReference type="AlphaFoldDB" id="A0A2M8PHZ3"/>
<name>A0A2M8PHZ3_9CHLR</name>
<reference evidence="1 2" key="1">
    <citation type="submission" date="2017-11" db="EMBL/GenBank/DDBJ databases">
        <title>Evolution of Phototrophy in the Chloroflexi Phylum Driven by Horizontal Gene Transfer.</title>
        <authorList>
            <person name="Ward L.M."/>
            <person name="Hemp J."/>
            <person name="Shih P.M."/>
            <person name="Mcglynn S.E."/>
            <person name="Fischer W."/>
        </authorList>
    </citation>
    <scope>NUCLEOTIDE SEQUENCE [LARGE SCALE GENOMIC DNA]</scope>
    <source>
        <strain evidence="1">JP3_13</strain>
    </source>
</reference>
<dbReference type="EMBL" id="PGTM01000012">
    <property type="protein sequence ID" value="PJF37169.1"/>
    <property type="molecule type" value="Genomic_DNA"/>
</dbReference>
<proteinExistence type="predicted"/>
<accession>A0A2M8PHZ3</accession>
<evidence type="ECO:0000313" key="2">
    <source>
        <dbReference type="Proteomes" id="UP000229681"/>
    </source>
</evidence>
<dbReference type="InterPro" id="IPR011051">
    <property type="entry name" value="RmlC_Cupin_sf"/>
</dbReference>
<organism evidence="1 2">
    <name type="scientific">Candidatus Thermofonsia Clade 1 bacterium</name>
    <dbReference type="NCBI Taxonomy" id="2364210"/>
    <lineage>
        <taxon>Bacteria</taxon>
        <taxon>Bacillati</taxon>
        <taxon>Chloroflexota</taxon>
        <taxon>Candidatus Thermofontia</taxon>
        <taxon>Candidatus Thermofonsia Clade 1</taxon>
    </lineage>
</organism>
<dbReference type="SUPFAM" id="SSF51182">
    <property type="entry name" value="RmlC-like cupins"/>
    <property type="match status" value="1"/>
</dbReference>
<protein>
    <recommendedName>
        <fullName evidence="3">Cupin</fullName>
    </recommendedName>
</protein>
<dbReference type="Proteomes" id="UP000229681">
    <property type="component" value="Unassembled WGS sequence"/>
</dbReference>
<comment type="caution">
    <text evidence="1">The sequence shown here is derived from an EMBL/GenBank/DDBJ whole genome shotgun (WGS) entry which is preliminary data.</text>
</comment>
<sequence length="118" mass="13435">MKATETLKPGSEAVRLLRWRGGSHPTEQAIRVLLAREGIQPYAWTQRANFRYPLRNHAHAKVLYCVEGSLEVLLPDLNQRVTLRRGDRLELPRNMRYALIVGPNGARCLEGEKSAFVN</sequence>
<dbReference type="InterPro" id="IPR014710">
    <property type="entry name" value="RmlC-like_jellyroll"/>
</dbReference>